<accession>A0A5N3ZYH1</accession>
<name>A0A5N3ZYH1_PHOPY</name>
<comment type="caution">
    <text evidence="2">The sequence shown here is derived from an EMBL/GenBank/DDBJ whole genome shotgun (WGS) entry which is preliminary data.</text>
</comment>
<feature type="domain" description="PiggyBac transposable element-derived protein" evidence="1">
    <location>
        <begin position="126"/>
        <end position="181"/>
    </location>
</feature>
<keyword evidence="3" id="KW-1185">Reference proteome</keyword>
<evidence type="ECO:0000313" key="2">
    <source>
        <dbReference type="EMBL" id="KAB0790110.1"/>
    </source>
</evidence>
<gene>
    <name evidence="2" type="ORF">PPYR_15577</name>
</gene>
<dbReference type="InterPro" id="IPR029526">
    <property type="entry name" value="PGBD"/>
</dbReference>
<dbReference type="EMBL" id="VVIM01001916">
    <property type="protein sequence ID" value="KAB0790110.1"/>
    <property type="molecule type" value="Genomic_DNA"/>
</dbReference>
<sequence>MSEKPKFRNENKLTDDELLRILETEEFDYYFENDLALEGAASDIEETDVVDENDEVDDLLLIGDNEVDLVSESVSEGGENLRYIAKDGSEWAKIPYVTRVKRAKHNIQKLPSGLTQYSSKFTSIKEAFDLFFSEDVINIILRETNRKAEFVYSKKNKAFVPIVKEEMDAFLGLLINFGAVHGKIGNKPEKGQGQRVVLDMVSHLGQGYGITTDNFFTSIELADKLLQRNLTLCGTLRRNKPYIPSELLPARYKKDFSSMFAFMKDKTLVSYVPKRNSAVVLLSTEHRDDKISGADNDYKPDIILHYNKTKGAVDTTDKLAKEYTTQRKTNRWPMAIFFHLLDIAAINAYKLWIHANPEWKKGRLDKRRMFLLELGHQLVRNNIICRYNKDRSLHEKIKQNMVTVLPELKTDKENREQVPNQKKSGRCHICPRNADKKSRKHCVQCSKFVCAEHSNITTICNSCNK</sequence>
<dbReference type="AlphaFoldDB" id="A0A5N3ZYH1"/>
<organism evidence="2 3">
    <name type="scientific">Photinus pyralis</name>
    <name type="common">Common eastern firefly</name>
    <name type="synonym">Lampyris pyralis</name>
    <dbReference type="NCBI Taxonomy" id="7054"/>
    <lineage>
        <taxon>Eukaryota</taxon>
        <taxon>Metazoa</taxon>
        <taxon>Ecdysozoa</taxon>
        <taxon>Arthropoda</taxon>
        <taxon>Hexapoda</taxon>
        <taxon>Insecta</taxon>
        <taxon>Pterygota</taxon>
        <taxon>Neoptera</taxon>
        <taxon>Endopterygota</taxon>
        <taxon>Coleoptera</taxon>
        <taxon>Polyphaga</taxon>
        <taxon>Elateriformia</taxon>
        <taxon>Elateroidea</taxon>
        <taxon>Lampyridae</taxon>
        <taxon>Lampyrinae</taxon>
        <taxon>Photinus</taxon>
    </lineage>
</organism>
<proteinExistence type="predicted"/>
<dbReference type="InParanoid" id="A0A5N3ZYH1"/>
<reference evidence="2 3" key="1">
    <citation type="journal article" date="2018" name="Elife">
        <title>Firefly genomes illuminate parallel origins of bioluminescence in beetles.</title>
        <authorList>
            <person name="Fallon T.R."/>
            <person name="Lower S.E."/>
            <person name="Chang C.H."/>
            <person name="Bessho-Uehara M."/>
            <person name="Martin G.J."/>
            <person name="Bewick A.J."/>
            <person name="Behringer M."/>
            <person name="Debat H.J."/>
            <person name="Wong I."/>
            <person name="Day J.C."/>
            <person name="Suvorov A."/>
            <person name="Silva C.J."/>
            <person name="Stanger-Hall K.F."/>
            <person name="Hall D.W."/>
            <person name="Schmitz R.J."/>
            <person name="Nelson D.R."/>
            <person name="Lewis S.M."/>
            <person name="Shigenobu S."/>
            <person name="Bybee S.M."/>
            <person name="Larracuente A.M."/>
            <person name="Oba Y."/>
            <person name="Weng J.K."/>
        </authorList>
    </citation>
    <scope>NUCLEOTIDE SEQUENCE [LARGE SCALE GENOMIC DNA]</scope>
    <source>
        <strain evidence="2">1611_PpyrPB1</strain>
        <tissue evidence="2">Whole body</tissue>
    </source>
</reference>
<dbReference type="Pfam" id="PF13843">
    <property type="entry name" value="DDE_Tnp_1_7"/>
    <property type="match status" value="2"/>
</dbReference>
<dbReference type="PANTHER" id="PTHR46599">
    <property type="entry name" value="PIGGYBAC TRANSPOSABLE ELEMENT-DERIVED PROTEIN 4"/>
    <property type="match status" value="1"/>
</dbReference>
<dbReference type="Proteomes" id="UP000327044">
    <property type="component" value="Unassembled WGS sequence"/>
</dbReference>
<dbReference type="PANTHER" id="PTHR46599:SF6">
    <property type="entry name" value="DUAL SPECIFICITY PHOSPHATASE 26"/>
    <property type="match status" value="1"/>
</dbReference>
<evidence type="ECO:0000259" key="1">
    <source>
        <dbReference type="Pfam" id="PF13843"/>
    </source>
</evidence>
<feature type="domain" description="PiggyBac transposable element-derived protein" evidence="1">
    <location>
        <begin position="186"/>
        <end position="349"/>
    </location>
</feature>
<protein>
    <recommendedName>
        <fullName evidence="1">PiggyBac transposable element-derived protein domain-containing protein</fullName>
    </recommendedName>
</protein>
<evidence type="ECO:0000313" key="3">
    <source>
        <dbReference type="Proteomes" id="UP000327044"/>
    </source>
</evidence>